<dbReference type="Proteomes" id="UP000184774">
    <property type="component" value="Unassembled WGS sequence"/>
</dbReference>
<dbReference type="EMBL" id="FSSB01000032">
    <property type="protein sequence ID" value="SIO96540.1"/>
    <property type="molecule type" value="Genomic_DNA"/>
</dbReference>
<evidence type="ECO:0000313" key="1">
    <source>
        <dbReference type="EMBL" id="SIO96540.1"/>
    </source>
</evidence>
<sequence>MIGNVNEGLGNLGRTYKRFACTSQPSHLMVRLSYSNLPK</sequence>
<evidence type="ECO:0000313" key="2">
    <source>
        <dbReference type="Proteomes" id="UP000184774"/>
    </source>
</evidence>
<reference evidence="1 2" key="1">
    <citation type="submission" date="2016-12" db="EMBL/GenBank/DDBJ databases">
        <authorList>
            <person name="Song W.-J."/>
            <person name="Kurnit D.M."/>
        </authorList>
    </citation>
    <scope>NUCLEOTIDE SEQUENCE [LARGE SCALE GENOMIC DNA]</scope>
    <source>
        <strain evidence="1 2">CECT 9026</strain>
    </source>
</reference>
<dbReference type="AlphaFoldDB" id="A0A1N6MB18"/>
<protein>
    <submittedName>
        <fullName evidence="1">Uncharacterized protein</fullName>
    </submittedName>
</protein>
<proteinExistence type="predicted"/>
<gene>
    <name evidence="1" type="ORF">VSP9026_04343</name>
</gene>
<name>A0A1N6MB18_9VIBR</name>
<organism evidence="1 2">
    <name type="scientific">Vibrio spartinae</name>
    <dbReference type="NCBI Taxonomy" id="1918945"/>
    <lineage>
        <taxon>Bacteria</taxon>
        <taxon>Pseudomonadati</taxon>
        <taxon>Pseudomonadota</taxon>
        <taxon>Gammaproteobacteria</taxon>
        <taxon>Vibrionales</taxon>
        <taxon>Vibrionaceae</taxon>
        <taxon>Vibrio</taxon>
    </lineage>
</organism>
<accession>A0A1N6MB18</accession>